<dbReference type="Pfam" id="PF00106">
    <property type="entry name" value="adh_short"/>
    <property type="match status" value="1"/>
</dbReference>
<evidence type="ECO:0000313" key="5">
    <source>
        <dbReference type="EMBL" id="KAF4306172.1"/>
    </source>
</evidence>
<dbReference type="GO" id="GO:0016491">
    <property type="term" value="F:oxidoreductase activity"/>
    <property type="evidence" value="ECO:0007669"/>
    <property type="project" value="UniProtKB-KW"/>
</dbReference>
<dbReference type="PANTHER" id="PTHR43544:SF7">
    <property type="entry name" value="NADB-LER2"/>
    <property type="match status" value="1"/>
</dbReference>
<evidence type="ECO:0000256" key="2">
    <source>
        <dbReference type="ARBA" id="ARBA00022857"/>
    </source>
</evidence>
<dbReference type="InterPro" id="IPR051468">
    <property type="entry name" value="Fungal_SecMetab_SDRs"/>
</dbReference>
<comment type="similarity">
    <text evidence="1">Belongs to the short-chain dehydrogenases/reductases (SDR) family.</text>
</comment>
<dbReference type="InterPro" id="IPR002347">
    <property type="entry name" value="SDR_fam"/>
</dbReference>
<gene>
    <name evidence="5" type="ORF">GTA08_BOTSDO04958</name>
</gene>
<dbReference type="SUPFAM" id="SSF51735">
    <property type="entry name" value="NAD(P)-binding Rossmann-fold domains"/>
    <property type="match status" value="1"/>
</dbReference>
<dbReference type="InterPro" id="IPR020904">
    <property type="entry name" value="Sc_DH/Rdtase_CS"/>
</dbReference>
<dbReference type="AlphaFoldDB" id="A0A8H4ITL1"/>
<dbReference type="GO" id="GO:0005737">
    <property type="term" value="C:cytoplasm"/>
    <property type="evidence" value="ECO:0007669"/>
    <property type="project" value="TreeGrafter"/>
</dbReference>
<dbReference type="EMBL" id="WWBZ02000033">
    <property type="protein sequence ID" value="KAF4306172.1"/>
    <property type="molecule type" value="Genomic_DNA"/>
</dbReference>
<dbReference type="OrthoDB" id="9876299at2759"/>
<sequence>MASSPSTYLVTGAARGIGFGLVETLVQRPGVTVFAAIRDIAKKDGVEKLNAKAAQGSKVVAIQIRAGDDDDAKAIPKTLSENGVDHLDVVIANAGISNYYGLATETPLAQFREHFEVNTIGFVSLFQAVFPFLDKSENPKFVYVSSAVASMTRPFPLLTAAYGASKAASNFVISKIHQENANLIAFAINPGWVQTDMGNMGARSAGLEQAPETVEASVNGILDRTDNATREKDGGKFKDYKEEDIPW</sequence>
<dbReference type="PROSITE" id="PS00061">
    <property type="entry name" value="ADH_SHORT"/>
    <property type="match status" value="1"/>
</dbReference>
<keyword evidence="3" id="KW-0560">Oxidoreductase</keyword>
<feature type="region of interest" description="Disordered" evidence="4">
    <location>
        <begin position="223"/>
        <end position="247"/>
    </location>
</feature>
<keyword evidence="6" id="KW-1185">Reference proteome</keyword>
<name>A0A8H4ITL1_9PEZI</name>
<dbReference type="PRINTS" id="PR00081">
    <property type="entry name" value="GDHRDH"/>
</dbReference>
<dbReference type="PANTHER" id="PTHR43544">
    <property type="entry name" value="SHORT-CHAIN DEHYDROGENASE/REDUCTASE"/>
    <property type="match status" value="1"/>
</dbReference>
<dbReference type="CDD" id="cd05325">
    <property type="entry name" value="carb_red_sniffer_like_SDR_c"/>
    <property type="match status" value="1"/>
</dbReference>
<evidence type="ECO:0000256" key="1">
    <source>
        <dbReference type="ARBA" id="ARBA00006484"/>
    </source>
</evidence>
<dbReference type="Gene3D" id="3.40.50.720">
    <property type="entry name" value="NAD(P)-binding Rossmann-like Domain"/>
    <property type="match status" value="1"/>
</dbReference>
<keyword evidence="2" id="KW-0521">NADP</keyword>
<comment type="caution">
    <text evidence="5">The sequence shown here is derived from an EMBL/GenBank/DDBJ whole genome shotgun (WGS) entry which is preliminary data.</text>
</comment>
<accession>A0A8H4ITL1</accession>
<protein>
    <submittedName>
        <fullName evidence="5">Toxin biosynthesis protein</fullName>
    </submittedName>
</protein>
<dbReference type="Proteomes" id="UP000572817">
    <property type="component" value="Unassembled WGS sequence"/>
</dbReference>
<evidence type="ECO:0000313" key="6">
    <source>
        <dbReference type="Proteomes" id="UP000572817"/>
    </source>
</evidence>
<evidence type="ECO:0000256" key="3">
    <source>
        <dbReference type="ARBA" id="ARBA00023002"/>
    </source>
</evidence>
<proteinExistence type="inferred from homology"/>
<dbReference type="InterPro" id="IPR036291">
    <property type="entry name" value="NAD(P)-bd_dom_sf"/>
</dbReference>
<reference evidence="5" key="1">
    <citation type="submission" date="2020-04" db="EMBL/GenBank/DDBJ databases">
        <title>Genome Assembly and Annotation of Botryosphaeria dothidea sdau 11-99, a Latent Pathogen of Apple Fruit Ring Rot in China.</title>
        <authorList>
            <person name="Yu C."/>
            <person name="Diao Y."/>
            <person name="Lu Q."/>
            <person name="Zhao J."/>
            <person name="Cui S."/>
            <person name="Peng C."/>
            <person name="He B."/>
            <person name="Liu H."/>
        </authorList>
    </citation>
    <scope>NUCLEOTIDE SEQUENCE [LARGE SCALE GENOMIC DNA]</scope>
    <source>
        <strain evidence="5">Sdau11-99</strain>
    </source>
</reference>
<evidence type="ECO:0000256" key="4">
    <source>
        <dbReference type="SAM" id="MobiDB-lite"/>
    </source>
</evidence>
<organism evidence="5 6">
    <name type="scientific">Botryosphaeria dothidea</name>
    <dbReference type="NCBI Taxonomy" id="55169"/>
    <lineage>
        <taxon>Eukaryota</taxon>
        <taxon>Fungi</taxon>
        <taxon>Dikarya</taxon>
        <taxon>Ascomycota</taxon>
        <taxon>Pezizomycotina</taxon>
        <taxon>Dothideomycetes</taxon>
        <taxon>Dothideomycetes incertae sedis</taxon>
        <taxon>Botryosphaeriales</taxon>
        <taxon>Botryosphaeriaceae</taxon>
        <taxon>Botryosphaeria</taxon>
    </lineage>
</organism>